<feature type="transmembrane region" description="Helical" evidence="1">
    <location>
        <begin position="28"/>
        <end position="46"/>
    </location>
</feature>
<organism evidence="2 3">
    <name type="scientific">Rubripirellula reticaptiva</name>
    <dbReference type="NCBI Taxonomy" id="2528013"/>
    <lineage>
        <taxon>Bacteria</taxon>
        <taxon>Pseudomonadati</taxon>
        <taxon>Planctomycetota</taxon>
        <taxon>Planctomycetia</taxon>
        <taxon>Pirellulales</taxon>
        <taxon>Pirellulaceae</taxon>
        <taxon>Rubripirellula</taxon>
    </lineage>
</organism>
<keyword evidence="1" id="KW-0812">Transmembrane</keyword>
<dbReference type="Proteomes" id="UP000317977">
    <property type="component" value="Unassembled WGS sequence"/>
</dbReference>
<evidence type="ECO:0000256" key="1">
    <source>
        <dbReference type="SAM" id="Phobius"/>
    </source>
</evidence>
<dbReference type="EMBL" id="SJPX01000003">
    <property type="protein sequence ID" value="TWU51520.1"/>
    <property type="molecule type" value="Genomic_DNA"/>
</dbReference>
<protein>
    <submittedName>
        <fullName evidence="2">Uncharacterized protein</fullName>
    </submittedName>
</protein>
<reference evidence="2 3" key="1">
    <citation type="submission" date="2019-02" db="EMBL/GenBank/DDBJ databases">
        <title>Deep-cultivation of Planctomycetes and their phenomic and genomic characterization uncovers novel biology.</title>
        <authorList>
            <person name="Wiegand S."/>
            <person name="Jogler M."/>
            <person name="Boedeker C."/>
            <person name="Pinto D."/>
            <person name="Vollmers J."/>
            <person name="Rivas-Marin E."/>
            <person name="Kohn T."/>
            <person name="Peeters S.H."/>
            <person name="Heuer A."/>
            <person name="Rast P."/>
            <person name="Oberbeckmann S."/>
            <person name="Bunk B."/>
            <person name="Jeske O."/>
            <person name="Meyerdierks A."/>
            <person name="Storesund J.E."/>
            <person name="Kallscheuer N."/>
            <person name="Luecker S."/>
            <person name="Lage O.M."/>
            <person name="Pohl T."/>
            <person name="Merkel B.J."/>
            <person name="Hornburger P."/>
            <person name="Mueller R.-W."/>
            <person name="Bruemmer F."/>
            <person name="Labrenz M."/>
            <person name="Spormann A.M."/>
            <person name="Op Den Camp H."/>
            <person name="Overmann J."/>
            <person name="Amann R."/>
            <person name="Jetten M.S.M."/>
            <person name="Mascher T."/>
            <person name="Medema M.H."/>
            <person name="Devos D.P."/>
            <person name="Kaster A.-K."/>
            <person name="Ovreas L."/>
            <person name="Rohde M."/>
            <person name="Galperin M.Y."/>
            <person name="Jogler C."/>
        </authorList>
    </citation>
    <scope>NUCLEOTIDE SEQUENCE [LARGE SCALE GENOMIC DNA]</scope>
    <source>
        <strain evidence="2 3">Poly59</strain>
    </source>
</reference>
<name>A0A5C6ET71_9BACT</name>
<evidence type="ECO:0000313" key="2">
    <source>
        <dbReference type="EMBL" id="TWU51520.1"/>
    </source>
</evidence>
<keyword evidence="1" id="KW-1133">Transmembrane helix</keyword>
<keyword evidence="1" id="KW-0472">Membrane</keyword>
<proteinExistence type="predicted"/>
<keyword evidence="3" id="KW-1185">Reference proteome</keyword>
<dbReference type="AlphaFoldDB" id="A0A5C6ET71"/>
<sequence>MTFWTKRKPPAGGAFPFTEFDCADNLKFFFVEGLKICMLLGYLIAFKCYAIKLRLKVAYLSLKVRHLSLKVSRVVDCERKAFTENITDRQTNECLAGCIEDSHVESALSK</sequence>
<gene>
    <name evidence="2" type="ORF">Poly59_31120</name>
</gene>
<evidence type="ECO:0000313" key="3">
    <source>
        <dbReference type="Proteomes" id="UP000317977"/>
    </source>
</evidence>
<accession>A0A5C6ET71</accession>
<dbReference type="RefSeq" id="WP_146534857.1">
    <property type="nucleotide sequence ID" value="NZ_SJPX01000003.1"/>
</dbReference>
<comment type="caution">
    <text evidence="2">The sequence shown here is derived from an EMBL/GenBank/DDBJ whole genome shotgun (WGS) entry which is preliminary data.</text>
</comment>